<evidence type="ECO:0000313" key="1">
    <source>
        <dbReference type="EMBL" id="KAI3669371.1"/>
    </source>
</evidence>
<reference evidence="2" key="1">
    <citation type="journal article" date="2022" name="Mol. Ecol. Resour.">
        <title>The genomes of chicory, endive, great burdock and yacon provide insights into Asteraceae palaeo-polyploidization history and plant inulin production.</title>
        <authorList>
            <person name="Fan W."/>
            <person name="Wang S."/>
            <person name="Wang H."/>
            <person name="Wang A."/>
            <person name="Jiang F."/>
            <person name="Liu H."/>
            <person name="Zhao H."/>
            <person name="Xu D."/>
            <person name="Zhang Y."/>
        </authorList>
    </citation>
    <scope>NUCLEOTIDE SEQUENCE [LARGE SCALE GENOMIC DNA]</scope>
    <source>
        <strain evidence="2">cv. Niubang</strain>
    </source>
</reference>
<protein>
    <submittedName>
        <fullName evidence="1">Uncharacterized protein</fullName>
    </submittedName>
</protein>
<reference evidence="1 2" key="2">
    <citation type="journal article" date="2022" name="Mol. Ecol. Resour.">
        <title>The genomes of chicory, endive, great burdock and yacon provide insights into Asteraceae paleo-polyploidization history and plant inulin production.</title>
        <authorList>
            <person name="Fan W."/>
            <person name="Wang S."/>
            <person name="Wang H."/>
            <person name="Wang A."/>
            <person name="Jiang F."/>
            <person name="Liu H."/>
            <person name="Zhao H."/>
            <person name="Xu D."/>
            <person name="Zhang Y."/>
        </authorList>
    </citation>
    <scope>NUCLEOTIDE SEQUENCE [LARGE SCALE GENOMIC DNA]</scope>
    <source>
        <strain evidence="2">cv. Niubang</strain>
    </source>
</reference>
<evidence type="ECO:0000313" key="2">
    <source>
        <dbReference type="Proteomes" id="UP001055879"/>
    </source>
</evidence>
<accession>A0ACB8XMD7</accession>
<gene>
    <name evidence="1" type="ORF">L6452_40605</name>
</gene>
<name>A0ACB8XMD7_ARCLA</name>
<dbReference type="EMBL" id="CM042062">
    <property type="protein sequence ID" value="KAI3669371.1"/>
    <property type="molecule type" value="Genomic_DNA"/>
</dbReference>
<comment type="caution">
    <text evidence="1">The sequence shown here is derived from an EMBL/GenBank/DDBJ whole genome shotgun (WGS) entry which is preliminary data.</text>
</comment>
<proteinExistence type="predicted"/>
<dbReference type="Proteomes" id="UP001055879">
    <property type="component" value="Linkage Group LG16"/>
</dbReference>
<keyword evidence="2" id="KW-1185">Reference proteome</keyword>
<organism evidence="1 2">
    <name type="scientific">Arctium lappa</name>
    <name type="common">Greater burdock</name>
    <name type="synonym">Lappa major</name>
    <dbReference type="NCBI Taxonomy" id="4217"/>
    <lineage>
        <taxon>Eukaryota</taxon>
        <taxon>Viridiplantae</taxon>
        <taxon>Streptophyta</taxon>
        <taxon>Embryophyta</taxon>
        <taxon>Tracheophyta</taxon>
        <taxon>Spermatophyta</taxon>
        <taxon>Magnoliopsida</taxon>
        <taxon>eudicotyledons</taxon>
        <taxon>Gunneridae</taxon>
        <taxon>Pentapetalae</taxon>
        <taxon>asterids</taxon>
        <taxon>campanulids</taxon>
        <taxon>Asterales</taxon>
        <taxon>Asteraceae</taxon>
        <taxon>Carduoideae</taxon>
        <taxon>Cardueae</taxon>
        <taxon>Arctiinae</taxon>
        <taxon>Arctium</taxon>
    </lineage>
</organism>
<sequence length="112" mass="12465">MTEDSDFKTKPVIVIGSSSRCTRSSTRANEENERTQDTKSHEVEVIISETKTKSINAGSSVNGSPVDNQPKSETPDEVEKKRKPIISESSNSDRRRPQVRKSENPNIATNFT</sequence>